<dbReference type="Proteomes" id="UP000680750">
    <property type="component" value="Chromosome"/>
</dbReference>
<dbReference type="PANTHER" id="PTHR43441:SF10">
    <property type="entry name" value="ACETYLTRANSFERASE"/>
    <property type="match status" value="1"/>
</dbReference>
<dbReference type="InterPro" id="IPR051908">
    <property type="entry name" value="Ribosomal_N-acetyltransferase"/>
</dbReference>
<organism evidence="3 4">
    <name type="scientific">Actinocatenispora sera</name>
    <dbReference type="NCBI Taxonomy" id="390989"/>
    <lineage>
        <taxon>Bacteria</taxon>
        <taxon>Bacillati</taxon>
        <taxon>Actinomycetota</taxon>
        <taxon>Actinomycetes</taxon>
        <taxon>Micromonosporales</taxon>
        <taxon>Micromonosporaceae</taxon>
        <taxon>Actinocatenispora</taxon>
    </lineage>
</organism>
<reference evidence="3" key="1">
    <citation type="submission" date="2020-08" db="EMBL/GenBank/DDBJ databases">
        <title>Whole genome shotgun sequence of Actinocatenispora sera NBRC 101916.</title>
        <authorList>
            <person name="Komaki H."/>
            <person name="Tamura T."/>
        </authorList>
    </citation>
    <scope>NUCLEOTIDE SEQUENCE</scope>
    <source>
        <strain evidence="3">NBRC 101916</strain>
    </source>
</reference>
<dbReference type="GO" id="GO:0005737">
    <property type="term" value="C:cytoplasm"/>
    <property type="evidence" value="ECO:0007669"/>
    <property type="project" value="TreeGrafter"/>
</dbReference>
<dbReference type="PANTHER" id="PTHR43441">
    <property type="entry name" value="RIBOSOMAL-PROTEIN-SERINE ACETYLTRANSFERASE"/>
    <property type="match status" value="1"/>
</dbReference>
<feature type="compositionally biased region" description="Low complexity" evidence="1">
    <location>
        <begin position="228"/>
        <end position="241"/>
    </location>
</feature>
<accession>A0A810L8P5</accession>
<dbReference type="OrthoDB" id="5293267at2"/>
<name>A0A810L8P5_9ACTN</name>
<protein>
    <recommendedName>
        <fullName evidence="2">N-acetyltransferase domain-containing protein</fullName>
    </recommendedName>
</protein>
<dbReference type="InterPro" id="IPR000182">
    <property type="entry name" value="GNAT_dom"/>
</dbReference>
<dbReference type="GO" id="GO:1990189">
    <property type="term" value="F:protein N-terminal-serine acetyltransferase activity"/>
    <property type="evidence" value="ECO:0007669"/>
    <property type="project" value="TreeGrafter"/>
</dbReference>
<dbReference type="RefSeq" id="WP_051803069.1">
    <property type="nucleotide sequence ID" value="NZ_AP023354.1"/>
</dbReference>
<dbReference type="SUPFAM" id="SSF55729">
    <property type="entry name" value="Acyl-CoA N-acyltransferases (Nat)"/>
    <property type="match status" value="1"/>
</dbReference>
<dbReference type="AlphaFoldDB" id="A0A810L8P5"/>
<evidence type="ECO:0000313" key="4">
    <source>
        <dbReference type="Proteomes" id="UP000680750"/>
    </source>
</evidence>
<sequence length="252" mass="27712">MSNEVDALHAPIVSGRHPAVRRFPDVALITERVFLRPYTEDDVDAHQAIFDHDLVRRWSVAAQPYTRSDATAWCARTARQIRLDGDGICWAAEHRASGRLIGVTGFHHTDWRERSTEVSATEAEWSLRQGFAKEALLAMSHWVLTVVRFNRVQISAAVGNRAPRAVAEACGFTAEGVLRNAGSVPAGRVDVAVYGLVPADLRGRPRPRYRVADGVEPQTWSGEPRRTGVALPASAGGPPAADRNNDHSRRRS</sequence>
<proteinExistence type="predicted"/>
<dbReference type="InterPro" id="IPR016181">
    <property type="entry name" value="Acyl_CoA_acyltransferase"/>
</dbReference>
<dbReference type="Gene3D" id="3.40.630.30">
    <property type="match status" value="1"/>
</dbReference>
<dbReference type="PROSITE" id="PS51186">
    <property type="entry name" value="GNAT"/>
    <property type="match status" value="1"/>
</dbReference>
<evidence type="ECO:0000313" key="3">
    <source>
        <dbReference type="EMBL" id="BCJ31910.1"/>
    </source>
</evidence>
<dbReference type="EMBL" id="AP023354">
    <property type="protein sequence ID" value="BCJ31910.1"/>
    <property type="molecule type" value="Genomic_DNA"/>
</dbReference>
<dbReference type="Pfam" id="PF13302">
    <property type="entry name" value="Acetyltransf_3"/>
    <property type="match status" value="1"/>
</dbReference>
<dbReference type="GO" id="GO:0008999">
    <property type="term" value="F:protein-N-terminal-alanine acetyltransferase activity"/>
    <property type="evidence" value="ECO:0007669"/>
    <property type="project" value="TreeGrafter"/>
</dbReference>
<feature type="region of interest" description="Disordered" evidence="1">
    <location>
        <begin position="213"/>
        <end position="252"/>
    </location>
</feature>
<evidence type="ECO:0000256" key="1">
    <source>
        <dbReference type="SAM" id="MobiDB-lite"/>
    </source>
</evidence>
<feature type="domain" description="N-acetyltransferase" evidence="2">
    <location>
        <begin position="33"/>
        <end position="200"/>
    </location>
</feature>
<dbReference type="KEGG" id="aser:Asera_60180"/>
<gene>
    <name evidence="3" type="ORF">Asera_60180</name>
</gene>
<evidence type="ECO:0000259" key="2">
    <source>
        <dbReference type="PROSITE" id="PS51186"/>
    </source>
</evidence>
<keyword evidence="4" id="KW-1185">Reference proteome</keyword>
<feature type="compositionally biased region" description="Basic and acidic residues" evidence="1">
    <location>
        <begin position="243"/>
        <end position="252"/>
    </location>
</feature>